<evidence type="ECO:0000313" key="2">
    <source>
        <dbReference type="Proteomes" id="UP000003676"/>
    </source>
</evidence>
<dbReference type="AlphaFoldDB" id="B6WXD5"/>
<name>B6WXD5_9BACT</name>
<sequence length="66" mass="7012">MAPLQQIEDTSRCLWRMGTAGPCPQQASTRALARQARGKSPSPGMPPCNISVPGLLFCFRLGEPAG</sequence>
<reference evidence="1 2" key="1">
    <citation type="submission" date="2008-10" db="EMBL/GenBank/DDBJ databases">
        <title>Draft genome sequence of Desulvovibrio piger (ATCC 29098).</title>
        <authorList>
            <person name="Sudarsanam P."/>
            <person name="Ley R."/>
            <person name="Guruge J."/>
            <person name="Turnbaugh P.J."/>
            <person name="Mahowald M."/>
            <person name="Liep D."/>
            <person name="Gordon J."/>
        </authorList>
    </citation>
    <scope>NUCLEOTIDE SEQUENCE [LARGE SCALE GENOMIC DNA]</scope>
    <source>
        <strain evidence="1 2">ATCC 29098</strain>
    </source>
</reference>
<dbReference type="EMBL" id="ABXU01000080">
    <property type="protein sequence ID" value="EEB32363.1"/>
    <property type="molecule type" value="Genomic_DNA"/>
</dbReference>
<dbReference type="HOGENOM" id="CLU_2824111_0_0_7"/>
<protein>
    <submittedName>
        <fullName evidence="1">Uncharacterized protein</fullName>
    </submittedName>
</protein>
<dbReference type="Proteomes" id="UP000003676">
    <property type="component" value="Unassembled WGS sequence"/>
</dbReference>
<accession>B6WXD5</accession>
<organism evidence="1 2">
    <name type="scientific">Desulfovibrio piger ATCC 29098</name>
    <dbReference type="NCBI Taxonomy" id="411464"/>
    <lineage>
        <taxon>Bacteria</taxon>
        <taxon>Pseudomonadati</taxon>
        <taxon>Thermodesulfobacteriota</taxon>
        <taxon>Desulfovibrionia</taxon>
        <taxon>Desulfovibrionales</taxon>
        <taxon>Desulfovibrionaceae</taxon>
        <taxon>Desulfovibrio</taxon>
    </lineage>
</organism>
<reference evidence="1 2" key="2">
    <citation type="submission" date="2008-10" db="EMBL/GenBank/DDBJ databases">
        <authorList>
            <person name="Fulton L."/>
            <person name="Clifton S."/>
            <person name="Fulton B."/>
            <person name="Xu J."/>
            <person name="Minx P."/>
            <person name="Pepin K.H."/>
            <person name="Johnson M."/>
            <person name="Bhonagiri V."/>
            <person name="Nash W.E."/>
            <person name="Mardis E.R."/>
            <person name="Wilson R.K."/>
        </authorList>
    </citation>
    <scope>NUCLEOTIDE SEQUENCE [LARGE SCALE GENOMIC DNA]</scope>
    <source>
        <strain evidence="1 2">ATCC 29098</strain>
    </source>
</reference>
<comment type="caution">
    <text evidence="1">The sequence shown here is derived from an EMBL/GenBank/DDBJ whole genome shotgun (WGS) entry which is preliminary data.</text>
</comment>
<evidence type="ECO:0000313" key="1">
    <source>
        <dbReference type="EMBL" id="EEB32363.1"/>
    </source>
</evidence>
<proteinExistence type="predicted"/>
<gene>
    <name evidence="1" type="ORF">DESPIG_02761</name>
</gene>